<organism evidence="1 2">
    <name type="scientific">Mucilaginibacter terrenus</name>
    <dbReference type="NCBI Taxonomy" id="2482727"/>
    <lineage>
        <taxon>Bacteria</taxon>
        <taxon>Pseudomonadati</taxon>
        <taxon>Bacteroidota</taxon>
        <taxon>Sphingobacteriia</taxon>
        <taxon>Sphingobacteriales</taxon>
        <taxon>Sphingobacteriaceae</taxon>
        <taxon>Mucilaginibacter</taxon>
    </lineage>
</organism>
<reference evidence="1 2" key="1">
    <citation type="submission" date="2018-08" db="EMBL/GenBank/DDBJ databases">
        <title>Mucilaginibacter terrae sp. nov., isolated from manganese diggings.</title>
        <authorList>
            <person name="Huang Y."/>
            <person name="Zhou Z."/>
        </authorList>
    </citation>
    <scope>NUCLEOTIDE SEQUENCE [LARGE SCALE GENOMIC DNA]</scope>
    <source>
        <strain evidence="1 2">ZH6</strain>
    </source>
</reference>
<proteinExistence type="predicted"/>
<dbReference type="Proteomes" id="UP000260823">
    <property type="component" value="Unassembled WGS sequence"/>
</dbReference>
<comment type="caution">
    <text evidence="1">The sequence shown here is derived from an EMBL/GenBank/DDBJ whole genome shotgun (WGS) entry which is preliminary data.</text>
</comment>
<accession>A0A3E2NTV4</accession>
<dbReference type="EMBL" id="QWDE01000001">
    <property type="protein sequence ID" value="RFZ84438.1"/>
    <property type="molecule type" value="Genomic_DNA"/>
</dbReference>
<evidence type="ECO:0000313" key="1">
    <source>
        <dbReference type="EMBL" id="RFZ84438.1"/>
    </source>
</evidence>
<gene>
    <name evidence="1" type="ORF">DYU05_02120</name>
</gene>
<dbReference type="RefSeq" id="WP_117381328.1">
    <property type="nucleotide sequence ID" value="NZ_QWDE01000001.1"/>
</dbReference>
<dbReference type="OrthoDB" id="707775at2"/>
<dbReference type="Gene3D" id="3.40.50.20">
    <property type="match status" value="1"/>
</dbReference>
<evidence type="ECO:0000313" key="2">
    <source>
        <dbReference type="Proteomes" id="UP000260823"/>
    </source>
</evidence>
<keyword evidence="2" id="KW-1185">Reference proteome</keyword>
<dbReference type="AlphaFoldDB" id="A0A3E2NTV4"/>
<name>A0A3E2NTV4_9SPHI</name>
<protein>
    <submittedName>
        <fullName evidence="1">Uncharacterized protein</fullName>
    </submittedName>
</protein>
<sequence>MKILITNATSAAAYKLKNKYPGDHVLLGDHQELPLFLGNTVKLPNPTSASYQHEMLTLCLDAAVEKVFVMTTEELLLLKESELLFNEYNIEILDGSNAI</sequence>